<keyword evidence="4" id="KW-1185">Reference proteome</keyword>
<feature type="coiled-coil region" evidence="1">
    <location>
        <begin position="24"/>
        <end position="79"/>
    </location>
</feature>
<dbReference type="AlphaFoldDB" id="L8JF74"/>
<keyword evidence="2" id="KW-1133">Transmembrane helix</keyword>
<accession>L8JF74</accession>
<protein>
    <submittedName>
        <fullName evidence="3">Uncharacterized protein</fullName>
    </submittedName>
</protein>
<evidence type="ECO:0000313" key="4">
    <source>
        <dbReference type="Proteomes" id="UP000011134"/>
    </source>
</evidence>
<keyword evidence="2" id="KW-0812">Transmembrane</keyword>
<dbReference type="Proteomes" id="UP000011134">
    <property type="component" value="Unassembled WGS sequence"/>
</dbReference>
<reference evidence="3 4" key="1">
    <citation type="submission" date="2012-12" db="EMBL/GenBank/DDBJ databases">
        <title>Genome Assembly of Photobacterium sp. AK15.</title>
        <authorList>
            <person name="Khatri I."/>
            <person name="Vaidya B."/>
            <person name="Srinivas T.N.R."/>
            <person name="Subramanian S."/>
            <person name="Pinnaka A."/>
        </authorList>
    </citation>
    <scope>NUCLEOTIDE SEQUENCE [LARGE SCALE GENOMIC DNA]</scope>
    <source>
        <strain evidence="3 4">AK15</strain>
    </source>
</reference>
<sequence length="80" mass="9078">MNIDVSDFILFGLTVGCSVIGWLINQVMASIEKLELQADEFENELQLQKLEARDVSNDLKHLTQTVDRLCDKIDKLLDKG</sequence>
<gene>
    <name evidence="3" type="ORF">C942_00514</name>
</gene>
<feature type="transmembrane region" description="Helical" evidence="2">
    <location>
        <begin position="6"/>
        <end position="24"/>
    </location>
</feature>
<dbReference type="PATRIC" id="fig|1056511.3.peg.2003"/>
<evidence type="ECO:0000313" key="3">
    <source>
        <dbReference type="EMBL" id="ELR66072.1"/>
    </source>
</evidence>
<comment type="caution">
    <text evidence="3">The sequence shown here is derived from an EMBL/GenBank/DDBJ whole genome shotgun (WGS) entry which is preliminary data.</text>
</comment>
<organism evidence="3 4">
    <name type="scientific">Photobacterium marinum</name>
    <dbReference type="NCBI Taxonomy" id="1056511"/>
    <lineage>
        <taxon>Bacteria</taxon>
        <taxon>Pseudomonadati</taxon>
        <taxon>Pseudomonadota</taxon>
        <taxon>Gammaproteobacteria</taxon>
        <taxon>Vibrionales</taxon>
        <taxon>Vibrionaceae</taxon>
        <taxon>Photobacterium</taxon>
    </lineage>
</organism>
<keyword evidence="2" id="KW-0472">Membrane</keyword>
<evidence type="ECO:0000256" key="1">
    <source>
        <dbReference type="SAM" id="Coils"/>
    </source>
</evidence>
<dbReference type="RefSeq" id="WP_007465141.1">
    <property type="nucleotide sequence ID" value="NZ_AMZO01000013.1"/>
</dbReference>
<proteinExistence type="predicted"/>
<evidence type="ECO:0000256" key="2">
    <source>
        <dbReference type="SAM" id="Phobius"/>
    </source>
</evidence>
<dbReference type="EMBL" id="AMZO01000013">
    <property type="protein sequence ID" value="ELR66072.1"/>
    <property type="molecule type" value="Genomic_DNA"/>
</dbReference>
<name>L8JF74_9GAMM</name>
<keyword evidence="1" id="KW-0175">Coiled coil</keyword>